<comment type="caution">
    <text evidence="5">The sequence shown here is derived from an EMBL/GenBank/DDBJ whole genome shotgun (WGS) entry which is preliminary data.</text>
</comment>
<dbReference type="Gene3D" id="1.10.10.10">
    <property type="entry name" value="Winged helix-like DNA-binding domain superfamily/Winged helix DNA-binding domain"/>
    <property type="match status" value="1"/>
</dbReference>
<sequence length="355" mass="38579">MSRPTGRVLALLEILQAGGTRTVADLADRLGVDERTVRRYVDHLDELGIPVTSVRGRYGGYRLARGYRMPPLMLSDDESLAVVLGLLAGRHAGLLTTPPAATESAIAKIRRVLPDTVRQRLDALIETVGFTVDERPGVSTGTGVLLTLAGAVRDRVPVRIGYRDRSGTGSERTLSPYGVVSHAGRWYVTGQDSASGELRSFRVDRIIRADLLPGSFRPAPAGFDPTAAVLSALARTPWTHQVRIRIRATTTEARRVFPASVASIEDVTDQNSPDQNSPDQNSPDQDSPEDHDATAGWLLLRLQVEDLGWIPGLLAVLDRPFVIEEPDDLREGVRRLADRLVHSADKTGRRPGGTG</sequence>
<evidence type="ECO:0000313" key="6">
    <source>
        <dbReference type="Proteomes" id="UP000613840"/>
    </source>
</evidence>
<dbReference type="PROSITE" id="PS51000">
    <property type="entry name" value="HTH_DEOR_2"/>
    <property type="match status" value="1"/>
</dbReference>
<dbReference type="InterPro" id="IPR051534">
    <property type="entry name" value="CBASS_pafABC_assoc_protein"/>
</dbReference>
<organism evidence="5 6">
    <name type="scientific">Microlunatus endophyticus</name>
    <dbReference type="NCBI Taxonomy" id="1716077"/>
    <lineage>
        <taxon>Bacteria</taxon>
        <taxon>Bacillati</taxon>
        <taxon>Actinomycetota</taxon>
        <taxon>Actinomycetes</taxon>
        <taxon>Propionibacteriales</taxon>
        <taxon>Propionibacteriaceae</taxon>
        <taxon>Microlunatus</taxon>
    </lineage>
</organism>
<reference evidence="5" key="2">
    <citation type="submission" date="2020-09" db="EMBL/GenBank/DDBJ databases">
        <authorList>
            <person name="Sun Q."/>
            <person name="Zhou Y."/>
        </authorList>
    </citation>
    <scope>NUCLEOTIDE SEQUENCE</scope>
    <source>
        <strain evidence="5">CGMCC 4.7306</strain>
    </source>
</reference>
<dbReference type="EMBL" id="BMMZ01000002">
    <property type="protein sequence ID" value="GGL56551.1"/>
    <property type="molecule type" value="Genomic_DNA"/>
</dbReference>
<dbReference type="InterPro" id="IPR026881">
    <property type="entry name" value="WYL_dom"/>
</dbReference>
<dbReference type="InterPro" id="IPR001034">
    <property type="entry name" value="DeoR_HTH"/>
</dbReference>
<gene>
    <name evidence="5" type="ORF">GCM10011575_13760</name>
</gene>
<evidence type="ECO:0000256" key="2">
    <source>
        <dbReference type="ARBA" id="ARBA00023163"/>
    </source>
</evidence>
<evidence type="ECO:0000313" key="5">
    <source>
        <dbReference type="EMBL" id="GGL56551.1"/>
    </source>
</evidence>
<dbReference type="SMART" id="SM00420">
    <property type="entry name" value="HTH_DEOR"/>
    <property type="match status" value="1"/>
</dbReference>
<dbReference type="PIRSF" id="PIRSF016838">
    <property type="entry name" value="PafC"/>
    <property type="match status" value="1"/>
</dbReference>
<dbReference type="InterPro" id="IPR036388">
    <property type="entry name" value="WH-like_DNA-bd_sf"/>
</dbReference>
<evidence type="ECO:0000256" key="1">
    <source>
        <dbReference type="ARBA" id="ARBA00023015"/>
    </source>
</evidence>
<dbReference type="SUPFAM" id="SSF46785">
    <property type="entry name" value="Winged helix' DNA-binding domain"/>
    <property type="match status" value="1"/>
</dbReference>
<dbReference type="PANTHER" id="PTHR34580:SF3">
    <property type="entry name" value="PROTEIN PAFB"/>
    <property type="match status" value="1"/>
</dbReference>
<dbReference type="Pfam" id="PF08279">
    <property type="entry name" value="HTH_11"/>
    <property type="match status" value="1"/>
</dbReference>
<dbReference type="InterPro" id="IPR013196">
    <property type="entry name" value="HTH_11"/>
</dbReference>
<dbReference type="Pfam" id="PF13280">
    <property type="entry name" value="WYL"/>
    <property type="match status" value="1"/>
</dbReference>
<dbReference type="InterPro" id="IPR057727">
    <property type="entry name" value="WCX_dom"/>
</dbReference>
<feature type="compositionally biased region" description="Polar residues" evidence="3">
    <location>
        <begin position="269"/>
        <end position="285"/>
    </location>
</feature>
<dbReference type="GO" id="GO:0003700">
    <property type="term" value="F:DNA-binding transcription factor activity"/>
    <property type="evidence" value="ECO:0007669"/>
    <property type="project" value="InterPro"/>
</dbReference>
<feature type="domain" description="HTH deoR-type" evidence="4">
    <location>
        <begin position="4"/>
        <end position="63"/>
    </location>
</feature>
<evidence type="ECO:0000256" key="3">
    <source>
        <dbReference type="SAM" id="MobiDB-lite"/>
    </source>
</evidence>
<name>A0A917W340_9ACTN</name>
<dbReference type="RefSeq" id="WP_188894386.1">
    <property type="nucleotide sequence ID" value="NZ_BMMZ01000002.1"/>
</dbReference>
<accession>A0A917W340</accession>
<dbReference type="Proteomes" id="UP000613840">
    <property type="component" value="Unassembled WGS sequence"/>
</dbReference>
<dbReference type="InterPro" id="IPR036390">
    <property type="entry name" value="WH_DNA-bd_sf"/>
</dbReference>
<dbReference type="PROSITE" id="PS52050">
    <property type="entry name" value="WYL"/>
    <property type="match status" value="1"/>
</dbReference>
<keyword evidence="2" id="KW-0804">Transcription</keyword>
<keyword evidence="1" id="KW-0805">Transcription regulation</keyword>
<protein>
    <submittedName>
        <fullName evidence="5">Transcriptional regulator</fullName>
    </submittedName>
</protein>
<dbReference type="Pfam" id="PF25583">
    <property type="entry name" value="WCX"/>
    <property type="match status" value="1"/>
</dbReference>
<dbReference type="AlphaFoldDB" id="A0A917W340"/>
<evidence type="ECO:0000259" key="4">
    <source>
        <dbReference type="PROSITE" id="PS51000"/>
    </source>
</evidence>
<keyword evidence="6" id="KW-1185">Reference proteome</keyword>
<reference evidence="5" key="1">
    <citation type="journal article" date="2014" name="Int. J. Syst. Evol. Microbiol.">
        <title>Complete genome sequence of Corynebacterium casei LMG S-19264T (=DSM 44701T), isolated from a smear-ripened cheese.</title>
        <authorList>
            <consortium name="US DOE Joint Genome Institute (JGI-PGF)"/>
            <person name="Walter F."/>
            <person name="Albersmeier A."/>
            <person name="Kalinowski J."/>
            <person name="Ruckert C."/>
        </authorList>
    </citation>
    <scope>NUCLEOTIDE SEQUENCE</scope>
    <source>
        <strain evidence="5">CGMCC 4.7306</strain>
    </source>
</reference>
<feature type="region of interest" description="Disordered" evidence="3">
    <location>
        <begin position="259"/>
        <end position="291"/>
    </location>
</feature>
<dbReference type="InterPro" id="IPR028349">
    <property type="entry name" value="PafC-like"/>
</dbReference>
<dbReference type="PANTHER" id="PTHR34580">
    <property type="match status" value="1"/>
</dbReference>
<proteinExistence type="predicted"/>